<dbReference type="Gene3D" id="1.10.510.10">
    <property type="entry name" value="Transferase(Phosphotransferase) domain 1"/>
    <property type="match status" value="1"/>
</dbReference>
<evidence type="ECO:0000313" key="7">
    <source>
        <dbReference type="EMBL" id="ABJ87197.1"/>
    </source>
</evidence>
<keyword evidence="4 5" id="KW-0067">ATP-binding</keyword>
<feature type="domain" description="Protein kinase" evidence="6">
    <location>
        <begin position="5"/>
        <end position="259"/>
    </location>
</feature>
<evidence type="ECO:0000256" key="2">
    <source>
        <dbReference type="ARBA" id="ARBA00022741"/>
    </source>
</evidence>
<accession>Q01T23</accession>
<dbReference type="HOGENOM" id="CLU_064670_0_0_0"/>
<evidence type="ECO:0000256" key="5">
    <source>
        <dbReference type="PROSITE-ProRule" id="PRU10141"/>
    </source>
</evidence>
<protein>
    <submittedName>
        <fullName evidence="7">Serine/threonine protein kinase</fullName>
    </submittedName>
</protein>
<dbReference type="SUPFAM" id="SSF56112">
    <property type="entry name" value="Protein kinase-like (PK-like)"/>
    <property type="match status" value="1"/>
</dbReference>
<dbReference type="KEGG" id="sus:Acid_6271"/>
<dbReference type="EMBL" id="CP000473">
    <property type="protein sequence ID" value="ABJ87197.1"/>
    <property type="molecule type" value="Genomic_DNA"/>
</dbReference>
<dbReference type="InterPro" id="IPR017441">
    <property type="entry name" value="Protein_kinase_ATP_BS"/>
</dbReference>
<keyword evidence="3 7" id="KW-0418">Kinase</keyword>
<dbReference type="eggNOG" id="COG0515">
    <property type="taxonomic scope" value="Bacteria"/>
</dbReference>
<evidence type="ECO:0000259" key="6">
    <source>
        <dbReference type="PROSITE" id="PS50011"/>
    </source>
</evidence>
<keyword evidence="7" id="KW-0723">Serine/threonine-protein kinase</keyword>
<feature type="binding site" evidence="5">
    <location>
        <position position="34"/>
    </location>
    <ligand>
        <name>ATP</name>
        <dbReference type="ChEBI" id="CHEBI:30616"/>
    </ligand>
</feature>
<name>Q01T23_SOLUE</name>
<reference evidence="7" key="1">
    <citation type="submission" date="2006-10" db="EMBL/GenBank/DDBJ databases">
        <title>Complete sequence of Solibacter usitatus Ellin6076.</title>
        <authorList>
            <consortium name="US DOE Joint Genome Institute"/>
            <person name="Copeland A."/>
            <person name="Lucas S."/>
            <person name="Lapidus A."/>
            <person name="Barry K."/>
            <person name="Detter J.C."/>
            <person name="Glavina del Rio T."/>
            <person name="Hammon N."/>
            <person name="Israni S."/>
            <person name="Dalin E."/>
            <person name="Tice H."/>
            <person name="Pitluck S."/>
            <person name="Thompson L.S."/>
            <person name="Brettin T."/>
            <person name="Bruce D."/>
            <person name="Han C."/>
            <person name="Tapia R."/>
            <person name="Gilna P."/>
            <person name="Schmutz J."/>
            <person name="Larimer F."/>
            <person name="Land M."/>
            <person name="Hauser L."/>
            <person name="Kyrpides N."/>
            <person name="Mikhailova N."/>
            <person name="Janssen P.H."/>
            <person name="Kuske C.R."/>
            <person name="Richardson P."/>
        </authorList>
    </citation>
    <scope>NUCLEOTIDE SEQUENCE</scope>
    <source>
        <strain evidence="7">Ellin6076</strain>
    </source>
</reference>
<evidence type="ECO:0000256" key="1">
    <source>
        <dbReference type="ARBA" id="ARBA00022679"/>
    </source>
</evidence>
<dbReference type="SMART" id="SM00220">
    <property type="entry name" value="S_TKc"/>
    <property type="match status" value="1"/>
</dbReference>
<dbReference type="Gene3D" id="3.30.200.20">
    <property type="entry name" value="Phosphorylase Kinase, domain 1"/>
    <property type="match status" value="1"/>
</dbReference>
<dbReference type="CDD" id="cd14014">
    <property type="entry name" value="STKc_PknB_like"/>
    <property type="match status" value="1"/>
</dbReference>
<dbReference type="PANTHER" id="PTHR43289">
    <property type="entry name" value="MITOGEN-ACTIVATED PROTEIN KINASE KINASE KINASE 20-RELATED"/>
    <property type="match status" value="1"/>
</dbReference>
<dbReference type="PANTHER" id="PTHR43289:SF6">
    <property type="entry name" value="SERINE_THREONINE-PROTEIN KINASE NEKL-3"/>
    <property type="match status" value="1"/>
</dbReference>
<dbReference type="OrthoDB" id="111294at2"/>
<evidence type="ECO:0000256" key="4">
    <source>
        <dbReference type="ARBA" id="ARBA00022840"/>
    </source>
</evidence>
<gene>
    <name evidence="7" type="ordered locus">Acid_6271</name>
</gene>
<keyword evidence="2 5" id="KW-0547">Nucleotide-binding</keyword>
<proteinExistence type="predicted"/>
<evidence type="ECO:0000256" key="3">
    <source>
        <dbReference type="ARBA" id="ARBA00022777"/>
    </source>
</evidence>
<dbReference type="AlphaFoldDB" id="Q01T23"/>
<dbReference type="InterPro" id="IPR008271">
    <property type="entry name" value="Ser/Thr_kinase_AS"/>
</dbReference>
<dbReference type="PROSITE" id="PS00108">
    <property type="entry name" value="PROTEIN_KINASE_ST"/>
    <property type="match status" value="1"/>
</dbReference>
<dbReference type="PROSITE" id="PS00107">
    <property type="entry name" value="PROTEIN_KINASE_ATP"/>
    <property type="match status" value="1"/>
</dbReference>
<dbReference type="InterPro" id="IPR000719">
    <property type="entry name" value="Prot_kinase_dom"/>
</dbReference>
<keyword evidence="1" id="KW-0808">Transferase</keyword>
<organism evidence="7">
    <name type="scientific">Solibacter usitatus (strain Ellin6076)</name>
    <dbReference type="NCBI Taxonomy" id="234267"/>
    <lineage>
        <taxon>Bacteria</taxon>
        <taxon>Pseudomonadati</taxon>
        <taxon>Acidobacteriota</taxon>
        <taxon>Terriglobia</taxon>
        <taxon>Bryobacterales</taxon>
        <taxon>Solibacteraceae</taxon>
        <taxon>Candidatus Solibacter</taxon>
    </lineage>
</organism>
<dbReference type="InterPro" id="IPR011009">
    <property type="entry name" value="Kinase-like_dom_sf"/>
</dbReference>
<dbReference type="InParanoid" id="Q01T23"/>
<dbReference type="GO" id="GO:0005524">
    <property type="term" value="F:ATP binding"/>
    <property type="evidence" value="ECO:0007669"/>
    <property type="project" value="UniProtKB-UniRule"/>
</dbReference>
<dbReference type="PROSITE" id="PS50011">
    <property type="entry name" value="PROTEIN_KINASE_DOM"/>
    <property type="match status" value="1"/>
</dbReference>
<dbReference type="Pfam" id="PF00069">
    <property type="entry name" value="Pkinase"/>
    <property type="match status" value="1"/>
</dbReference>
<dbReference type="GO" id="GO:0004674">
    <property type="term" value="F:protein serine/threonine kinase activity"/>
    <property type="evidence" value="ECO:0007669"/>
    <property type="project" value="UniProtKB-KW"/>
</dbReference>
<sequence length="345" mass="38169">MAAGFERLERLGSGHFGEVWLARDTGLDVLRALKIIPKDRLINPSNFFQEAQALKIAEHPNVVHVEETGLSVDGSVYVAMEYLPKGSLEDEAKGSYIPLTRVKKLIGDMLRGLDHAHHKGILHRDIKPANILVGDAGEGKLSDFGLALPAGIDPAKLGIKDYKYVLHLAPEVSAGDPYSVVADVYACGVTMYRLANGDSFFEVPLGADILDLAAAGKFPDRSRYREFIPKPWRVLINRAMNVDPCSRFQTAEELRHALEGVKAFMNWQERALPNGIRWSAGHDLRCFEVTRQRVGGDEWLVELKKGKSKNSLRRVGSLCSVIHGASAARRASARILQDYVLGRLH</sequence>
<dbReference type="STRING" id="234267.Acid_6271"/>